<dbReference type="InterPro" id="IPR000843">
    <property type="entry name" value="HTH_LacI"/>
</dbReference>
<dbReference type="Pfam" id="PF13377">
    <property type="entry name" value="Peripla_BP_3"/>
    <property type="match status" value="1"/>
</dbReference>
<dbReference type="InterPro" id="IPR046335">
    <property type="entry name" value="LacI/GalR-like_sensor"/>
</dbReference>
<dbReference type="EMBL" id="JACCFH010000001">
    <property type="protein sequence ID" value="NYG32775.1"/>
    <property type="molecule type" value="Genomic_DNA"/>
</dbReference>
<organism evidence="5 6">
    <name type="scientific">Sphaerotilus montanus</name>
    <dbReference type="NCBI Taxonomy" id="522889"/>
    <lineage>
        <taxon>Bacteria</taxon>
        <taxon>Pseudomonadati</taxon>
        <taxon>Pseudomonadota</taxon>
        <taxon>Betaproteobacteria</taxon>
        <taxon>Burkholderiales</taxon>
        <taxon>Sphaerotilaceae</taxon>
        <taxon>Sphaerotilus</taxon>
    </lineage>
</organism>
<dbReference type="Gene3D" id="1.10.260.40">
    <property type="entry name" value="lambda repressor-like DNA-binding domains"/>
    <property type="match status" value="1"/>
</dbReference>
<dbReference type="CDD" id="cd06267">
    <property type="entry name" value="PBP1_LacI_sugar_binding-like"/>
    <property type="match status" value="1"/>
</dbReference>
<dbReference type="PANTHER" id="PTHR30146">
    <property type="entry name" value="LACI-RELATED TRANSCRIPTIONAL REPRESSOR"/>
    <property type="match status" value="1"/>
</dbReference>
<evidence type="ECO:0000256" key="1">
    <source>
        <dbReference type="ARBA" id="ARBA00023015"/>
    </source>
</evidence>
<keyword evidence="1" id="KW-0805">Transcription regulation</keyword>
<reference evidence="5 6" key="1">
    <citation type="submission" date="2020-07" db="EMBL/GenBank/DDBJ databases">
        <title>Genomic Encyclopedia of Archaeal and Bacterial Type Strains, Phase II (KMG-II): from individual species to whole genera.</title>
        <authorList>
            <person name="Goeker M."/>
        </authorList>
    </citation>
    <scope>NUCLEOTIDE SEQUENCE [LARGE SCALE GENOMIC DNA]</scope>
    <source>
        <strain evidence="5 6">DSM 21226</strain>
    </source>
</reference>
<dbReference type="GO" id="GO:0003700">
    <property type="term" value="F:DNA-binding transcription factor activity"/>
    <property type="evidence" value="ECO:0007669"/>
    <property type="project" value="TreeGrafter"/>
</dbReference>
<accession>A0A7Y9UJH9</accession>
<evidence type="ECO:0000313" key="6">
    <source>
        <dbReference type="Proteomes" id="UP000518288"/>
    </source>
</evidence>
<gene>
    <name evidence="5" type="ORF">BDD16_001761</name>
</gene>
<dbReference type="SUPFAM" id="SSF53822">
    <property type="entry name" value="Periplasmic binding protein-like I"/>
    <property type="match status" value="1"/>
</dbReference>
<dbReference type="InterPro" id="IPR028082">
    <property type="entry name" value="Peripla_BP_I"/>
</dbReference>
<comment type="caution">
    <text evidence="5">The sequence shown here is derived from an EMBL/GenBank/DDBJ whole genome shotgun (WGS) entry which is preliminary data.</text>
</comment>
<dbReference type="AlphaFoldDB" id="A0A7Y9UJH9"/>
<name>A0A7Y9UJH9_9BURK</name>
<dbReference type="PROSITE" id="PS00356">
    <property type="entry name" value="HTH_LACI_1"/>
    <property type="match status" value="1"/>
</dbReference>
<dbReference type="CDD" id="cd01392">
    <property type="entry name" value="HTH_LacI"/>
    <property type="match status" value="1"/>
</dbReference>
<evidence type="ECO:0000313" key="5">
    <source>
        <dbReference type="EMBL" id="NYG32775.1"/>
    </source>
</evidence>
<dbReference type="PANTHER" id="PTHR30146:SF109">
    <property type="entry name" value="HTH-TYPE TRANSCRIPTIONAL REGULATOR GALS"/>
    <property type="match status" value="1"/>
</dbReference>
<keyword evidence="2 5" id="KW-0238">DNA-binding</keyword>
<dbReference type="SUPFAM" id="SSF47413">
    <property type="entry name" value="lambda repressor-like DNA-binding domains"/>
    <property type="match status" value="1"/>
</dbReference>
<dbReference type="InterPro" id="IPR010982">
    <property type="entry name" value="Lambda_DNA-bd_dom_sf"/>
</dbReference>
<dbReference type="PROSITE" id="PS50932">
    <property type="entry name" value="HTH_LACI_2"/>
    <property type="match status" value="1"/>
</dbReference>
<protein>
    <submittedName>
        <fullName evidence="5">DNA-binding LacI/PurR family transcriptional regulator</fullName>
    </submittedName>
</protein>
<dbReference type="Gene3D" id="3.40.50.2300">
    <property type="match status" value="2"/>
</dbReference>
<keyword evidence="6" id="KW-1185">Reference proteome</keyword>
<dbReference type="GO" id="GO:0000976">
    <property type="term" value="F:transcription cis-regulatory region binding"/>
    <property type="evidence" value="ECO:0007669"/>
    <property type="project" value="TreeGrafter"/>
</dbReference>
<evidence type="ECO:0000256" key="3">
    <source>
        <dbReference type="ARBA" id="ARBA00023163"/>
    </source>
</evidence>
<dbReference type="SMART" id="SM00354">
    <property type="entry name" value="HTH_LACI"/>
    <property type="match status" value="1"/>
</dbReference>
<dbReference type="Pfam" id="PF00356">
    <property type="entry name" value="LacI"/>
    <property type="match status" value="1"/>
</dbReference>
<dbReference type="Proteomes" id="UP000518288">
    <property type="component" value="Unassembled WGS sequence"/>
</dbReference>
<keyword evidence="3" id="KW-0804">Transcription</keyword>
<dbReference type="RefSeq" id="WP_179633622.1">
    <property type="nucleotide sequence ID" value="NZ_JACCFH010000001.1"/>
</dbReference>
<evidence type="ECO:0000259" key="4">
    <source>
        <dbReference type="PROSITE" id="PS50932"/>
    </source>
</evidence>
<sequence>MSGDVTVRDIANAAGVSVGTVSRALKNQRGLSDETRRHVRQVAADLGYDLSRLRSGKAPRLVFLIHRHHSNFAVNPFFAEVMHGVEEGCRQFGVAPTLLSARQGDAVGKLLKLHEPDALLVAGYFEDEVLAQLTDLGLPLVLVDGWIPGCAAVNPDNTGGGYQATRHLLDLGRQRIAYIAGSLAHFSIRERSRGYRRALFEAGVLADPDLEALAPPGMDDAEGAAAAMRTLLRRRLRPDAVFAYNDSAALAAMRVCLDAGLRIPEDIAFVGFDDIPAARYGAIPLTTLRVDKQELGRTGVEMLVGGGAMPQEMVMGVELMVRESSG</sequence>
<evidence type="ECO:0000256" key="2">
    <source>
        <dbReference type="ARBA" id="ARBA00023125"/>
    </source>
</evidence>
<proteinExistence type="predicted"/>
<feature type="domain" description="HTH lacI-type" evidence="4">
    <location>
        <begin position="5"/>
        <end position="59"/>
    </location>
</feature>